<dbReference type="Proteomes" id="UP001610334">
    <property type="component" value="Unassembled WGS sequence"/>
</dbReference>
<accession>A0ABR4H098</accession>
<reference evidence="2 3" key="1">
    <citation type="submission" date="2024-07" db="EMBL/GenBank/DDBJ databases">
        <title>Section-level genome sequencing and comparative genomics of Aspergillus sections Usti and Cavernicolus.</title>
        <authorList>
            <consortium name="Lawrence Berkeley National Laboratory"/>
            <person name="Nybo J.L."/>
            <person name="Vesth T.C."/>
            <person name="Theobald S."/>
            <person name="Frisvad J.C."/>
            <person name="Larsen T.O."/>
            <person name="Kjaerboelling I."/>
            <person name="Rothschild-Mancinelli K."/>
            <person name="Lyhne E.K."/>
            <person name="Kogle M.E."/>
            <person name="Barry K."/>
            <person name="Clum A."/>
            <person name="Na H."/>
            <person name="Ledsgaard L."/>
            <person name="Lin J."/>
            <person name="Lipzen A."/>
            <person name="Kuo A."/>
            <person name="Riley R."/>
            <person name="Mondo S."/>
            <person name="Labutti K."/>
            <person name="Haridas S."/>
            <person name="Pangalinan J."/>
            <person name="Salamov A.A."/>
            <person name="Simmons B.A."/>
            <person name="Magnuson J.K."/>
            <person name="Chen J."/>
            <person name="Drula E."/>
            <person name="Henrissat B."/>
            <person name="Wiebenga A."/>
            <person name="Lubbers R.J."/>
            <person name="Gomes A.C."/>
            <person name="Makela M.R."/>
            <person name="Stajich J."/>
            <person name="Grigoriev I.V."/>
            <person name="Mortensen U.H."/>
            <person name="De Vries R.P."/>
            <person name="Baker S.E."/>
            <person name="Andersen M.R."/>
        </authorList>
    </citation>
    <scope>NUCLEOTIDE SEQUENCE [LARGE SCALE GENOMIC DNA]</scope>
    <source>
        <strain evidence="2 3">CBS 588.65</strain>
    </source>
</reference>
<evidence type="ECO:0000313" key="2">
    <source>
        <dbReference type="EMBL" id="KAL2808870.1"/>
    </source>
</evidence>
<sequence>MCRVCRCPWSSSSGWVSWGMSSWKRYSDNGGQGRQCIRARRCHPHYFRRAGCRHDRHPTRPEPSGGRDAHGGGKKHVVHIARVGGARGYHHRGRAIDIIAAGYSPSVPAAGGFMRGMGNRRPPNEASIVLVTPESAMTPISNCLLTGWW</sequence>
<proteinExistence type="predicted"/>
<dbReference type="EMBL" id="JBFXLT010000102">
    <property type="protein sequence ID" value="KAL2808870.1"/>
    <property type="molecule type" value="Genomic_DNA"/>
</dbReference>
<evidence type="ECO:0000256" key="1">
    <source>
        <dbReference type="SAM" id="MobiDB-lite"/>
    </source>
</evidence>
<name>A0ABR4H098_9EURO</name>
<feature type="region of interest" description="Disordered" evidence="1">
    <location>
        <begin position="53"/>
        <end position="74"/>
    </location>
</feature>
<keyword evidence="3" id="KW-1185">Reference proteome</keyword>
<gene>
    <name evidence="2" type="ORF">BJX63DRAFT_407830</name>
</gene>
<organism evidence="2 3">
    <name type="scientific">Aspergillus granulosus</name>
    <dbReference type="NCBI Taxonomy" id="176169"/>
    <lineage>
        <taxon>Eukaryota</taxon>
        <taxon>Fungi</taxon>
        <taxon>Dikarya</taxon>
        <taxon>Ascomycota</taxon>
        <taxon>Pezizomycotina</taxon>
        <taxon>Eurotiomycetes</taxon>
        <taxon>Eurotiomycetidae</taxon>
        <taxon>Eurotiales</taxon>
        <taxon>Aspergillaceae</taxon>
        <taxon>Aspergillus</taxon>
        <taxon>Aspergillus subgen. Nidulantes</taxon>
    </lineage>
</organism>
<comment type="caution">
    <text evidence="2">The sequence shown here is derived from an EMBL/GenBank/DDBJ whole genome shotgun (WGS) entry which is preliminary data.</text>
</comment>
<evidence type="ECO:0000313" key="3">
    <source>
        <dbReference type="Proteomes" id="UP001610334"/>
    </source>
</evidence>
<protein>
    <submittedName>
        <fullName evidence="2">Uncharacterized protein</fullName>
    </submittedName>
</protein>